<dbReference type="PANTHER" id="PTHR31672">
    <property type="entry name" value="BNACNNG10540D PROTEIN"/>
    <property type="match status" value="1"/>
</dbReference>
<dbReference type="Proteomes" id="UP001457282">
    <property type="component" value="Unassembled WGS sequence"/>
</dbReference>
<dbReference type="SUPFAM" id="SSF81383">
    <property type="entry name" value="F-box domain"/>
    <property type="match status" value="1"/>
</dbReference>
<dbReference type="InterPro" id="IPR017451">
    <property type="entry name" value="F-box-assoc_interact_dom"/>
</dbReference>
<dbReference type="InterPro" id="IPR001810">
    <property type="entry name" value="F-box_dom"/>
</dbReference>
<dbReference type="InterPro" id="IPR050796">
    <property type="entry name" value="SCF_F-box_component"/>
</dbReference>
<dbReference type="CDD" id="cd22157">
    <property type="entry name" value="F-box_AtFBW1-like"/>
    <property type="match status" value="1"/>
</dbReference>
<dbReference type="AlphaFoldDB" id="A0AAW1XR76"/>
<keyword evidence="3" id="KW-1185">Reference proteome</keyword>
<protein>
    <recommendedName>
        <fullName evidence="1">F-box domain-containing protein</fullName>
    </recommendedName>
</protein>
<comment type="caution">
    <text evidence="2">The sequence shown here is derived from an EMBL/GenBank/DDBJ whole genome shotgun (WGS) entry which is preliminary data.</text>
</comment>
<dbReference type="SMART" id="SM00256">
    <property type="entry name" value="FBOX"/>
    <property type="match status" value="1"/>
</dbReference>
<accession>A0AAW1XR76</accession>
<organism evidence="2 3">
    <name type="scientific">Rubus argutus</name>
    <name type="common">Southern blackberry</name>
    <dbReference type="NCBI Taxonomy" id="59490"/>
    <lineage>
        <taxon>Eukaryota</taxon>
        <taxon>Viridiplantae</taxon>
        <taxon>Streptophyta</taxon>
        <taxon>Embryophyta</taxon>
        <taxon>Tracheophyta</taxon>
        <taxon>Spermatophyta</taxon>
        <taxon>Magnoliopsida</taxon>
        <taxon>eudicotyledons</taxon>
        <taxon>Gunneridae</taxon>
        <taxon>Pentapetalae</taxon>
        <taxon>rosids</taxon>
        <taxon>fabids</taxon>
        <taxon>Rosales</taxon>
        <taxon>Rosaceae</taxon>
        <taxon>Rosoideae</taxon>
        <taxon>Rosoideae incertae sedis</taxon>
        <taxon>Rubus</taxon>
    </lineage>
</organism>
<dbReference type="Pfam" id="PF00646">
    <property type="entry name" value="F-box"/>
    <property type="match status" value="1"/>
</dbReference>
<sequence>MTAAAWNAEQVFSDEDLRTEILSRLPVKSVVRCRCVCKAWRALISHPLFVEKYTGRRTKSKSSFRLLLPIFPLRSVDYEAQGVAFREHYYPVSLPKPKRSLELYGSSHGIVCLAIDYHTIILWNPSTGESNLLPEPPARTGHDGSIDFYGFGYDSTTQDYKIVRGYDFEVYPECNFEVFSLKTGSWRRHPLVDVPFDLYSFEDIFGSIGQGFVANDALHWMDSSLDVVAILVFSFAEEKLQRMLPNLPPRGDAAYKFEVGTVGDCLSVYAENPGIRSSSLWVMKEYGVQESWTELLNFDPSGCLGTPNYPPMSGFTLRFLCFLENGELLLANTEGDCDHFTLYDPKEKTFRDLIESNAGLSAPTRDAESLERPVLGPIIYEETFVSPVIGSM</sequence>
<dbReference type="Gene3D" id="1.20.1280.50">
    <property type="match status" value="1"/>
</dbReference>
<dbReference type="EMBL" id="JBEDUW010000003">
    <property type="protein sequence ID" value="KAK9938560.1"/>
    <property type="molecule type" value="Genomic_DNA"/>
</dbReference>
<evidence type="ECO:0000313" key="2">
    <source>
        <dbReference type="EMBL" id="KAK9938560.1"/>
    </source>
</evidence>
<reference evidence="2 3" key="1">
    <citation type="journal article" date="2023" name="G3 (Bethesda)">
        <title>A chromosome-length genome assembly and annotation of blackberry (Rubus argutus, cv. 'Hillquist').</title>
        <authorList>
            <person name="Bruna T."/>
            <person name="Aryal R."/>
            <person name="Dudchenko O."/>
            <person name="Sargent D.J."/>
            <person name="Mead D."/>
            <person name="Buti M."/>
            <person name="Cavallini A."/>
            <person name="Hytonen T."/>
            <person name="Andres J."/>
            <person name="Pham M."/>
            <person name="Weisz D."/>
            <person name="Mascagni F."/>
            <person name="Usai G."/>
            <person name="Natali L."/>
            <person name="Bassil N."/>
            <person name="Fernandez G.E."/>
            <person name="Lomsadze A."/>
            <person name="Armour M."/>
            <person name="Olukolu B."/>
            <person name="Poorten T."/>
            <person name="Britton C."/>
            <person name="Davik J."/>
            <person name="Ashrafi H."/>
            <person name="Aiden E.L."/>
            <person name="Borodovsky M."/>
            <person name="Worthington M."/>
        </authorList>
    </citation>
    <scope>NUCLEOTIDE SEQUENCE [LARGE SCALE GENOMIC DNA]</scope>
    <source>
        <strain evidence="2">PI 553951</strain>
    </source>
</reference>
<dbReference type="SUPFAM" id="SSF50965">
    <property type="entry name" value="Galactose oxidase, central domain"/>
    <property type="match status" value="1"/>
</dbReference>
<dbReference type="InterPro" id="IPR011043">
    <property type="entry name" value="Gal_Oxase/kelch_b-propeller"/>
</dbReference>
<evidence type="ECO:0000259" key="1">
    <source>
        <dbReference type="SMART" id="SM00256"/>
    </source>
</evidence>
<dbReference type="InterPro" id="IPR036047">
    <property type="entry name" value="F-box-like_dom_sf"/>
</dbReference>
<gene>
    <name evidence="2" type="ORF">M0R45_015289</name>
</gene>
<dbReference type="InterPro" id="IPR006527">
    <property type="entry name" value="F-box-assoc_dom_typ1"/>
</dbReference>
<proteinExistence type="predicted"/>
<name>A0AAW1XR76_RUBAR</name>
<feature type="domain" description="F-box" evidence="1">
    <location>
        <begin position="12"/>
        <end position="53"/>
    </location>
</feature>
<dbReference type="NCBIfam" id="TIGR01640">
    <property type="entry name" value="F_box_assoc_1"/>
    <property type="match status" value="1"/>
</dbReference>
<dbReference type="Pfam" id="PF07734">
    <property type="entry name" value="FBA_1"/>
    <property type="match status" value="1"/>
</dbReference>
<dbReference type="PANTHER" id="PTHR31672:SF10">
    <property type="entry name" value="F-BOX DOMAIN-CONTAINING PROTEIN"/>
    <property type="match status" value="1"/>
</dbReference>
<evidence type="ECO:0000313" key="3">
    <source>
        <dbReference type="Proteomes" id="UP001457282"/>
    </source>
</evidence>